<dbReference type="EMBL" id="LXQA011408048">
    <property type="protein sequence ID" value="MCI96196.1"/>
    <property type="molecule type" value="Genomic_DNA"/>
</dbReference>
<evidence type="ECO:0000313" key="2">
    <source>
        <dbReference type="Proteomes" id="UP000265520"/>
    </source>
</evidence>
<dbReference type="Proteomes" id="UP000265520">
    <property type="component" value="Unassembled WGS sequence"/>
</dbReference>
<reference evidence="1 2" key="1">
    <citation type="journal article" date="2018" name="Front. Plant Sci.">
        <title>Red Clover (Trifolium pratense) and Zigzag Clover (T. medium) - A Picture of Genomic Similarities and Differences.</title>
        <authorList>
            <person name="Dluhosova J."/>
            <person name="Istvanek J."/>
            <person name="Nedelnik J."/>
            <person name="Repkova J."/>
        </authorList>
    </citation>
    <scope>NUCLEOTIDE SEQUENCE [LARGE SCALE GENOMIC DNA]</scope>
    <source>
        <strain evidence="2">cv. 10/8</strain>
        <tissue evidence="1">Leaf</tissue>
    </source>
</reference>
<accession>A0A392W7C2</accession>
<feature type="non-terminal residue" evidence="1">
    <location>
        <position position="37"/>
    </location>
</feature>
<keyword evidence="2" id="KW-1185">Reference proteome</keyword>
<comment type="caution">
    <text evidence="1">The sequence shown here is derived from an EMBL/GenBank/DDBJ whole genome shotgun (WGS) entry which is preliminary data.</text>
</comment>
<sequence length="37" mass="4178">MGRKKTTIVLPPNAIKLKWVVPDILGVKPKYDTQESL</sequence>
<name>A0A392W7C2_9FABA</name>
<evidence type="ECO:0000313" key="1">
    <source>
        <dbReference type="EMBL" id="MCI96196.1"/>
    </source>
</evidence>
<proteinExistence type="predicted"/>
<organism evidence="1 2">
    <name type="scientific">Trifolium medium</name>
    <dbReference type="NCBI Taxonomy" id="97028"/>
    <lineage>
        <taxon>Eukaryota</taxon>
        <taxon>Viridiplantae</taxon>
        <taxon>Streptophyta</taxon>
        <taxon>Embryophyta</taxon>
        <taxon>Tracheophyta</taxon>
        <taxon>Spermatophyta</taxon>
        <taxon>Magnoliopsida</taxon>
        <taxon>eudicotyledons</taxon>
        <taxon>Gunneridae</taxon>
        <taxon>Pentapetalae</taxon>
        <taxon>rosids</taxon>
        <taxon>fabids</taxon>
        <taxon>Fabales</taxon>
        <taxon>Fabaceae</taxon>
        <taxon>Papilionoideae</taxon>
        <taxon>50 kb inversion clade</taxon>
        <taxon>NPAAA clade</taxon>
        <taxon>Hologalegina</taxon>
        <taxon>IRL clade</taxon>
        <taxon>Trifolieae</taxon>
        <taxon>Trifolium</taxon>
    </lineage>
</organism>
<dbReference type="AlphaFoldDB" id="A0A392W7C2"/>
<protein>
    <submittedName>
        <fullName evidence="1">Uncharacterized protein</fullName>
    </submittedName>
</protein>